<dbReference type="Proteomes" id="UP000739411">
    <property type="component" value="Unassembled WGS sequence"/>
</dbReference>
<evidence type="ECO:0000256" key="15">
    <source>
        <dbReference type="PIRSR" id="PIRSR000409-1"/>
    </source>
</evidence>
<evidence type="ECO:0000256" key="5">
    <source>
        <dbReference type="ARBA" id="ARBA00022679"/>
    </source>
</evidence>
<dbReference type="FunFam" id="1.10.10.10:FF:000214">
    <property type="entry name" value="Methylated-DNA--protein-cysteine methyltransferase"/>
    <property type="match status" value="1"/>
</dbReference>
<dbReference type="PROSITE" id="PS00374">
    <property type="entry name" value="MGMT"/>
    <property type="match status" value="1"/>
</dbReference>
<evidence type="ECO:0000256" key="13">
    <source>
        <dbReference type="ARBA" id="ARBA00023204"/>
    </source>
</evidence>
<keyword evidence="8 16" id="KW-0862">Zinc</keyword>
<keyword evidence="5" id="KW-0808">Transferase</keyword>
<evidence type="ECO:0000256" key="14">
    <source>
        <dbReference type="ARBA" id="ARBA00049348"/>
    </source>
</evidence>
<evidence type="ECO:0000256" key="4">
    <source>
        <dbReference type="ARBA" id="ARBA00022603"/>
    </source>
</evidence>
<dbReference type="GO" id="GO:0003700">
    <property type="term" value="F:DNA-binding transcription factor activity"/>
    <property type="evidence" value="ECO:0007669"/>
    <property type="project" value="InterPro"/>
</dbReference>
<dbReference type="InterPro" id="IPR001497">
    <property type="entry name" value="MethylDNA_cys_MeTrfase_AS"/>
</dbReference>
<evidence type="ECO:0000256" key="7">
    <source>
        <dbReference type="ARBA" id="ARBA00022763"/>
    </source>
</evidence>
<dbReference type="SUPFAM" id="SSF46689">
    <property type="entry name" value="Homeodomain-like"/>
    <property type="match status" value="1"/>
</dbReference>
<feature type="binding site" evidence="16">
    <location>
        <position position="48"/>
    </location>
    <ligand>
        <name>Zn(2+)</name>
        <dbReference type="ChEBI" id="CHEBI:29105"/>
    </ligand>
</feature>
<dbReference type="InterPro" id="IPR016221">
    <property type="entry name" value="Bifunct_regulatory_prot_Ada"/>
</dbReference>
<keyword evidence="9" id="KW-0805">Transcription regulation</keyword>
<keyword evidence="11" id="KW-0010">Activator</keyword>
<dbReference type="CDD" id="cd06445">
    <property type="entry name" value="ATase"/>
    <property type="match status" value="1"/>
</dbReference>
<feature type="active site" description="Nucleophile; methyl group acceptor from either O6-methylguanine or O4-methylthymine" evidence="15">
    <location>
        <position position="328"/>
    </location>
</feature>
<keyword evidence="7" id="KW-0227">DNA damage</keyword>
<comment type="similarity">
    <text evidence="2">Belongs to the MGMT family.</text>
</comment>
<keyword evidence="10 18" id="KW-0238">DNA-binding</keyword>
<dbReference type="SMART" id="SM00342">
    <property type="entry name" value="HTH_ARAC"/>
    <property type="match status" value="1"/>
</dbReference>
<dbReference type="GO" id="GO:0003908">
    <property type="term" value="F:methylated-DNA-[protein]-cysteine S-methyltransferase activity"/>
    <property type="evidence" value="ECO:0007669"/>
    <property type="project" value="UniProtKB-EC"/>
</dbReference>
<dbReference type="PANTHER" id="PTHR10815">
    <property type="entry name" value="METHYLATED-DNA--PROTEIN-CYSTEINE METHYLTRANSFERASE"/>
    <property type="match status" value="1"/>
</dbReference>
<evidence type="ECO:0000313" key="19">
    <source>
        <dbReference type="Proteomes" id="UP000739411"/>
    </source>
</evidence>
<evidence type="ECO:0000256" key="8">
    <source>
        <dbReference type="ARBA" id="ARBA00022833"/>
    </source>
</evidence>
<feature type="binding site" evidence="16">
    <location>
        <position position="78"/>
    </location>
    <ligand>
        <name>Zn(2+)</name>
        <dbReference type="ChEBI" id="CHEBI:29105"/>
    </ligand>
</feature>
<sequence>MKSNQARQPASVTLNDPRWAALLARDPAAEGQFFYAVTTTGVYCRPTCPARPPRPENVRFFPSTATAEGAGFRPCLRCQPKQPPLAERQAASIAELCRLIDDSATPPTLQQLAEHAGLSTYHLHRLFKTVTGLTPKAYASARRSQRLKAELVPGKTVTEAIYNAGYNTSGRFYEQSASQLGMTPGDYRAGGNNTQIRFAIGQCTLGVILVAASAKGICAILLGDDPQALAHDLQDRFPKATLIGGDAGFEAWVAQVVGFVEAPQIGLDLPLDIRGTAFQQRVWLALRAIPAGSMVSYSELARRIGAPRAARAVAGACAANALAVAIPCHRVLRNDGALSGYRWGVARKRALLNREAES</sequence>
<dbReference type="SUPFAM" id="SSF46767">
    <property type="entry name" value="Methylated DNA-protein cysteine methyltransferase, C-terminal domain"/>
    <property type="match status" value="1"/>
</dbReference>
<dbReference type="InterPro" id="IPR036388">
    <property type="entry name" value="WH-like_DNA-bd_sf"/>
</dbReference>
<feature type="domain" description="HTH araC/xylS-type" evidence="17">
    <location>
        <begin position="94"/>
        <end position="190"/>
    </location>
</feature>
<dbReference type="NCBIfam" id="TIGR00589">
    <property type="entry name" value="ogt"/>
    <property type="match status" value="1"/>
</dbReference>
<dbReference type="Gene3D" id="1.10.10.60">
    <property type="entry name" value="Homeodomain-like"/>
    <property type="match status" value="1"/>
</dbReference>
<dbReference type="Pfam" id="PF12833">
    <property type="entry name" value="HTH_18"/>
    <property type="match status" value="1"/>
</dbReference>
<dbReference type="Gene3D" id="1.10.10.10">
    <property type="entry name" value="Winged helix-like DNA-binding domain superfamily/Winged helix DNA-binding domain"/>
    <property type="match status" value="1"/>
</dbReference>
<dbReference type="Pfam" id="PF02805">
    <property type="entry name" value="Ada_Zn_binding"/>
    <property type="match status" value="1"/>
</dbReference>
<dbReference type="SUPFAM" id="SSF53155">
    <property type="entry name" value="Methylated DNA-protein cysteine methyltransferase domain"/>
    <property type="match status" value="1"/>
</dbReference>
<keyword evidence="12" id="KW-0804">Transcription</keyword>
<evidence type="ECO:0000256" key="10">
    <source>
        <dbReference type="ARBA" id="ARBA00023125"/>
    </source>
</evidence>
<evidence type="ECO:0000256" key="16">
    <source>
        <dbReference type="PIRSR" id="PIRSR000409-3"/>
    </source>
</evidence>
<dbReference type="EC" id="2.1.1.63" evidence="3"/>
<dbReference type="Gene3D" id="3.30.160.70">
    <property type="entry name" value="Methylated DNA-protein cysteine methyltransferase domain"/>
    <property type="match status" value="1"/>
</dbReference>
<dbReference type="GO" id="GO:0008270">
    <property type="term" value="F:zinc ion binding"/>
    <property type="evidence" value="ECO:0007669"/>
    <property type="project" value="InterPro"/>
</dbReference>
<evidence type="ECO:0000256" key="9">
    <source>
        <dbReference type="ARBA" id="ARBA00023015"/>
    </source>
</evidence>
<evidence type="ECO:0000259" key="17">
    <source>
        <dbReference type="PROSITE" id="PS01124"/>
    </source>
</evidence>
<dbReference type="InterPro" id="IPR018060">
    <property type="entry name" value="HTH_AraC"/>
</dbReference>
<dbReference type="AlphaFoldDB" id="A0A935K6A9"/>
<dbReference type="GO" id="GO:0032259">
    <property type="term" value="P:methylation"/>
    <property type="evidence" value="ECO:0007669"/>
    <property type="project" value="UniProtKB-KW"/>
</dbReference>
<dbReference type="SUPFAM" id="SSF57884">
    <property type="entry name" value="Ada DNA repair protein, N-terminal domain (N-Ada 10)"/>
    <property type="match status" value="1"/>
</dbReference>
<keyword evidence="4 18" id="KW-0489">Methyltransferase</keyword>
<gene>
    <name evidence="18" type="primary">ada</name>
    <name evidence="18" type="ORF">IPJ38_22425</name>
</gene>
<feature type="binding site" evidence="16">
    <location>
        <position position="75"/>
    </location>
    <ligand>
        <name>Zn(2+)</name>
        <dbReference type="ChEBI" id="CHEBI:29105"/>
    </ligand>
</feature>
<evidence type="ECO:0000256" key="3">
    <source>
        <dbReference type="ARBA" id="ARBA00011918"/>
    </source>
</evidence>
<feature type="binding site" evidence="16">
    <location>
        <position position="44"/>
    </location>
    <ligand>
        <name>Zn(2+)</name>
        <dbReference type="ChEBI" id="CHEBI:29105"/>
    </ligand>
</feature>
<dbReference type="GO" id="GO:0043565">
    <property type="term" value="F:sequence-specific DNA binding"/>
    <property type="evidence" value="ECO:0007669"/>
    <property type="project" value="InterPro"/>
</dbReference>
<evidence type="ECO:0000256" key="2">
    <source>
        <dbReference type="ARBA" id="ARBA00008711"/>
    </source>
</evidence>
<dbReference type="InterPro" id="IPR004026">
    <property type="entry name" value="Ada_DNA_repair_Zn-bd"/>
</dbReference>
<dbReference type="InterPro" id="IPR035451">
    <property type="entry name" value="Ada-like_dom_sf"/>
</dbReference>
<dbReference type="InterPro" id="IPR036631">
    <property type="entry name" value="MGMT_N_sf"/>
</dbReference>
<feature type="active site" description="Nucleophile; methyl group acceptor from methylphosphotriester" evidence="15">
    <location>
        <position position="44"/>
    </location>
</feature>
<evidence type="ECO:0000256" key="1">
    <source>
        <dbReference type="ARBA" id="ARBA00001286"/>
    </source>
</evidence>
<keyword evidence="13" id="KW-0234">DNA repair</keyword>
<comment type="caution">
    <text evidence="18">The sequence shown here is derived from an EMBL/GenBank/DDBJ whole genome shotgun (WGS) entry which is preliminary data.</text>
</comment>
<dbReference type="PANTHER" id="PTHR10815:SF14">
    <property type="entry name" value="BIFUNCTIONAL TRANSCRIPTIONAL ACTIVATOR_DNA REPAIR ENZYME ADA"/>
    <property type="match status" value="1"/>
</dbReference>
<comment type="catalytic activity">
    <reaction evidence="14">
        <text>a 6-O-methyl-2'-deoxyguanosine in DNA + L-cysteinyl-[protein] = S-methyl-L-cysteinyl-[protein] + a 2'-deoxyguanosine in DNA</text>
        <dbReference type="Rhea" id="RHEA:24000"/>
        <dbReference type="Rhea" id="RHEA-COMP:10131"/>
        <dbReference type="Rhea" id="RHEA-COMP:10132"/>
        <dbReference type="Rhea" id="RHEA-COMP:11367"/>
        <dbReference type="Rhea" id="RHEA-COMP:11368"/>
        <dbReference type="ChEBI" id="CHEBI:29950"/>
        <dbReference type="ChEBI" id="CHEBI:82612"/>
        <dbReference type="ChEBI" id="CHEBI:85445"/>
        <dbReference type="ChEBI" id="CHEBI:85448"/>
        <dbReference type="EC" id="2.1.1.63"/>
    </reaction>
</comment>
<dbReference type="InterPro" id="IPR014048">
    <property type="entry name" value="MethylDNA_cys_MeTrfase_DNA-bd"/>
</dbReference>
<evidence type="ECO:0000256" key="6">
    <source>
        <dbReference type="ARBA" id="ARBA00022723"/>
    </source>
</evidence>
<comment type="cofactor">
    <cofactor evidence="16">
        <name>Zn(2+)</name>
        <dbReference type="ChEBI" id="CHEBI:29105"/>
    </cofactor>
    <text evidence="16">Binds 1 zinc ion per subunit.</text>
</comment>
<dbReference type="Pfam" id="PF01035">
    <property type="entry name" value="DNA_binding_1"/>
    <property type="match status" value="1"/>
</dbReference>
<dbReference type="PROSITE" id="PS01124">
    <property type="entry name" value="HTH_ARAC_FAMILY_2"/>
    <property type="match status" value="1"/>
</dbReference>
<dbReference type="Gene3D" id="3.40.10.10">
    <property type="entry name" value="DNA Methylphosphotriester Repair Domain"/>
    <property type="match status" value="1"/>
</dbReference>
<name>A0A935K6A9_9RHOO</name>
<organism evidence="18 19">
    <name type="scientific">Candidatus Dechloromonas phosphorivorans</name>
    <dbReference type="NCBI Taxonomy" id="2899244"/>
    <lineage>
        <taxon>Bacteria</taxon>
        <taxon>Pseudomonadati</taxon>
        <taxon>Pseudomonadota</taxon>
        <taxon>Betaproteobacteria</taxon>
        <taxon>Rhodocyclales</taxon>
        <taxon>Azonexaceae</taxon>
        <taxon>Dechloromonas</taxon>
    </lineage>
</organism>
<accession>A0A935K6A9</accession>
<dbReference type="PIRSF" id="PIRSF000409">
    <property type="entry name" value="Ada"/>
    <property type="match status" value="1"/>
</dbReference>
<evidence type="ECO:0000256" key="12">
    <source>
        <dbReference type="ARBA" id="ARBA00023163"/>
    </source>
</evidence>
<protein>
    <recommendedName>
        <fullName evidence="3">methylated-DNA--[protein]-cysteine S-methyltransferase</fullName>
        <ecNumber evidence="3">2.1.1.63</ecNumber>
    </recommendedName>
</protein>
<evidence type="ECO:0000256" key="11">
    <source>
        <dbReference type="ARBA" id="ARBA00023159"/>
    </source>
</evidence>
<dbReference type="GO" id="GO:0006307">
    <property type="term" value="P:DNA alkylation repair"/>
    <property type="evidence" value="ECO:0007669"/>
    <property type="project" value="UniProtKB-ARBA"/>
</dbReference>
<reference evidence="18 19" key="1">
    <citation type="submission" date="2020-10" db="EMBL/GenBank/DDBJ databases">
        <title>Connecting structure to function with the recovery of over 1000 high-quality activated sludge metagenome-assembled genomes encoding full-length rRNA genes using long-read sequencing.</title>
        <authorList>
            <person name="Singleton C.M."/>
            <person name="Petriglieri F."/>
            <person name="Kristensen J.M."/>
            <person name="Kirkegaard R.H."/>
            <person name="Michaelsen T.Y."/>
            <person name="Andersen M.H."/>
            <person name="Karst S.M."/>
            <person name="Dueholm M.S."/>
            <person name="Nielsen P.H."/>
            <person name="Albertsen M."/>
        </authorList>
    </citation>
    <scope>NUCLEOTIDE SEQUENCE [LARGE SCALE GENOMIC DNA]</scope>
    <source>
        <strain evidence="18">EsbW_18-Q3-R4-48_BATAC.463</strain>
    </source>
</reference>
<dbReference type="FunFam" id="3.40.10.10:FF:000001">
    <property type="entry name" value="DNA-3-methyladenine glycosylase 2"/>
    <property type="match status" value="1"/>
</dbReference>
<evidence type="ECO:0000313" key="18">
    <source>
        <dbReference type="EMBL" id="MBK7417434.1"/>
    </source>
</evidence>
<proteinExistence type="inferred from homology"/>
<dbReference type="InterPro" id="IPR009057">
    <property type="entry name" value="Homeodomain-like_sf"/>
</dbReference>
<keyword evidence="6 16" id="KW-0479">Metal-binding</keyword>
<comment type="catalytic activity">
    <reaction evidence="1">
        <text>a 4-O-methyl-thymidine in DNA + L-cysteinyl-[protein] = a thymidine in DNA + S-methyl-L-cysteinyl-[protein]</text>
        <dbReference type="Rhea" id="RHEA:53428"/>
        <dbReference type="Rhea" id="RHEA-COMP:10131"/>
        <dbReference type="Rhea" id="RHEA-COMP:10132"/>
        <dbReference type="Rhea" id="RHEA-COMP:13555"/>
        <dbReference type="Rhea" id="RHEA-COMP:13556"/>
        <dbReference type="ChEBI" id="CHEBI:29950"/>
        <dbReference type="ChEBI" id="CHEBI:82612"/>
        <dbReference type="ChEBI" id="CHEBI:137386"/>
        <dbReference type="ChEBI" id="CHEBI:137387"/>
        <dbReference type="EC" id="2.1.1.63"/>
    </reaction>
</comment>
<dbReference type="NCBIfam" id="NF011964">
    <property type="entry name" value="PRK15435.1"/>
    <property type="match status" value="1"/>
</dbReference>
<dbReference type="EMBL" id="JADJMS010000052">
    <property type="protein sequence ID" value="MBK7417434.1"/>
    <property type="molecule type" value="Genomic_DNA"/>
</dbReference>
<dbReference type="InterPro" id="IPR036217">
    <property type="entry name" value="MethylDNA_cys_MeTrfase_DNAb"/>
</dbReference>